<sequence length="109" mass="12193">MTPPRSGRKEPNGKCFYVNALVTNEPNTLKAEPVAPAVPEPAAETNDPGEHTKSETEDDIDGEDYLDQIFAKVHDLLVLLRNSRSKGVARRRQWDKQLRSETPSRLGHS</sequence>
<evidence type="ECO:0000313" key="3">
    <source>
        <dbReference type="Proteomes" id="UP000054270"/>
    </source>
</evidence>
<dbReference type="Proteomes" id="UP000054270">
    <property type="component" value="Unassembled WGS sequence"/>
</dbReference>
<protein>
    <submittedName>
        <fullName evidence="2">Uncharacterized protein</fullName>
    </submittedName>
</protein>
<feature type="region of interest" description="Disordered" evidence="1">
    <location>
        <begin position="84"/>
        <end position="109"/>
    </location>
</feature>
<feature type="region of interest" description="Disordered" evidence="1">
    <location>
        <begin position="27"/>
        <end position="62"/>
    </location>
</feature>
<reference evidence="3" key="1">
    <citation type="submission" date="2014-04" db="EMBL/GenBank/DDBJ databases">
        <title>Evolutionary Origins and Diversification of the Mycorrhizal Mutualists.</title>
        <authorList>
            <consortium name="DOE Joint Genome Institute"/>
            <consortium name="Mycorrhizal Genomics Consortium"/>
            <person name="Kohler A."/>
            <person name="Kuo A."/>
            <person name="Nagy L.G."/>
            <person name="Floudas D."/>
            <person name="Copeland A."/>
            <person name="Barry K.W."/>
            <person name="Cichocki N."/>
            <person name="Veneault-Fourrey C."/>
            <person name="LaButti K."/>
            <person name="Lindquist E.A."/>
            <person name="Lipzen A."/>
            <person name="Lundell T."/>
            <person name="Morin E."/>
            <person name="Murat C."/>
            <person name="Riley R."/>
            <person name="Ohm R."/>
            <person name="Sun H."/>
            <person name="Tunlid A."/>
            <person name="Henrissat B."/>
            <person name="Grigoriev I.V."/>
            <person name="Hibbett D.S."/>
            <person name="Martin F."/>
        </authorList>
    </citation>
    <scope>NUCLEOTIDE SEQUENCE [LARGE SCALE GENOMIC DNA]</scope>
    <source>
        <strain evidence="3">FD-334 SS-4</strain>
    </source>
</reference>
<keyword evidence="3" id="KW-1185">Reference proteome</keyword>
<feature type="compositionally biased region" description="Low complexity" evidence="1">
    <location>
        <begin position="31"/>
        <end position="44"/>
    </location>
</feature>
<name>A0A0D2NUB2_HYPSF</name>
<evidence type="ECO:0000256" key="1">
    <source>
        <dbReference type="SAM" id="MobiDB-lite"/>
    </source>
</evidence>
<dbReference type="AlphaFoldDB" id="A0A0D2NUB2"/>
<gene>
    <name evidence="2" type="ORF">HYPSUDRAFT_202049</name>
</gene>
<proteinExistence type="predicted"/>
<organism evidence="2 3">
    <name type="scientific">Hypholoma sublateritium (strain FD-334 SS-4)</name>
    <dbReference type="NCBI Taxonomy" id="945553"/>
    <lineage>
        <taxon>Eukaryota</taxon>
        <taxon>Fungi</taxon>
        <taxon>Dikarya</taxon>
        <taxon>Basidiomycota</taxon>
        <taxon>Agaricomycotina</taxon>
        <taxon>Agaricomycetes</taxon>
        <taxon>Agaricomycetidae</taxon>
        <taxon>Agaricales</taxon>
        <taxon>Agaricineae</taxon>
        <taxon>Strophariaceae</taxon>
        <taxon>Hypholoma</taxon>
    </lineage>
</organism>
<dbReference type="EMBL" id="KN817549">
    <property type="protein sequence ID" value="KJA22464.1"/>
    <property type="molecule type" value="Genomic_DNA"/>
</dbReference>
<accession>A0A0D2NUB2</accession>
<evidence type="ECO:0000313" key="2">
    <source>
        <dbReference type="EMBL" id="KJA22464.1"/>
    </source>
</evidence>